<sequence length="182" mass="18771">MTGDDILEARLRKALARDLSEVTPRPGGEGRLYREMDGARLYRLPRLNRTVQAVIVPAAVALAIAALVLAVPMVLGVGRGSAQPAGRPTPTAVCPTVQAGEEGTLTPAGSESAELLDEGTEPRSKGDLASGATEELTTPGESVPAGESSCPGEVGLTLDPDPDPDPDPDAGTVWSWLLRGTP</sequence>
<name>A0ABP7AMV3_9ACTN</name>
<keyword evidence="2" id="KW-0812">Transmembrane</keyword>
<feature type="region of interest" description="Disordered" evidence="1">
    <location>
        <begin position="101"/>
        <end position="182"/>
    </location>
</feature>
<dbReference type="EMBL" id="BAAAZO010000012">
    <property type="protein sequence ID" value="GAA3636563.1"/>
    <property type="molecule type" value="Genomic_DNA"/>
</dbReference>
<protein>
    <submittedName>
        <fullName evidence="3">Uncharacterized protein</fullName>
    </submittedName>
</protein>
<keyword evidence="2" id="KW-0472">Membrane</keyword>
<keyword evidence="4" id="KW-1185">Reference proteome</keyword>
<proteinExistence type="predicted"/>
<evidence type="ECO:0000256" key="1">
    <source>
        <dbReference type="SAM" id="MobiDB-lite"/>
    </source>
</evidence>
<organism evidence="3 4">
    <name type="scientific">Kineosporia mesophila</name>
    <dbReference type="NCBI Taxonomy" id="566012"/>
    <lineage>
        <taxon>Bacteria</taxon>
        <taxon>Bacillati</taxon>
        <taxon>Actinomycetota</taxon>
        <taxon>Actinomycetes</taxon>
        <taxon>Kineosporiales</taxon>
        <taxon>Kineosporiaceae</taxon>
        <taxon>Kineosporia</taxon>
    </lineage>
</organism>
<evidence type="ECO:0000313" key="4">
    <source>
        <dbReference type="Proteomes" id="UP001501074"/>
    </source>
</evidence>
<gene>
    <name evidence="3" type="ORF">GCM10022223_63770</name>
</gene>
<comment type="caution">
    <text evidence="3">The sequence shown here is derived from an EMBL/GenBank/DDBJ whole genome shotgun (WGS) entry which is preliminary data.</text>
</comment>
<evidence type="ECO:0000313" key="3">
    <source>
        <dbReference type="EMBL" id="GAA3636563.1"/>
    </source>
</evidence>
<keyword evidence="2" id="KW-1133">Transmembrane helix</keyword>
<reference evidence="4" key="1">
    <citation type="journal article" date="2019" name="Int. J. Syst. Evol. Microbiol.">
        <title>The Global Catalogue of Microorganisms (GCM) 10K type strain sequencing project: providing services to taxonomists for standard genome sequencing and annotation.</title>
        <authorList>
            <consortium name="The Broad Institute Genomics Platform"/>
            <consortium name="The Broad Institute Genome Sequencing Center for Infectious Disease"/>
            <person name="Wu L."/>
            <person name="Ma J."/>
        </authorList>
    </citation>
    <scope>NUCLEOTIDE SEQUENCE [LARGE SCALE GENOMIC DNA]</scope>
    <source>
        <strain evidence="4">JCM 16902</strain>
    </source>
</reference>
<dbReference type="RefSeq" id="WP_231481900.1">
    <property type="nucleotide sequence ID" value="NZ_BAAAZO010000012.1"/>
</dbReference>
<accession>A0ABP7AMV3</accession>
<evidence type="ECO:0000256" key="2">
    <source>
        <dbReference type="SAM" id="Phobius"/>
    </source>
</evidence>
<dbReference type="Proteomes" id="UP001501074">
    <property type="component" value="Unassembled WGS sequence"/>
</dbReference>
<feature type="transmembrane region" description="Helical" evidence="2">
    <location>
        <begin position="54"/>
        <end position="77"/>
    </location>
</feature>